<dbReference type="Pfam" id="PF00126">
    <property type="entry name" value="HTH_1"/>
    <property type="match status" value="1"/>
</dbReference>
<dbReference type="InterPro" id="IPR036388">
    <property type="entry name" value="WH-like_DNA-bd_sf"/>
</dbReference>
<dbReference type="Proteomes" id="UP000614424">
    <property type="component" value="Unassembled WGS sequence"/>
</dbReference>
<dbReference type="InterPro" id="IPR047788">
    <property type="entry name" value="LysR-like_Sec_metab"/>
</dbReference>
<sequence length="294" mass="33162">MDIHQLRIFASVYHFRSFSKASGHLHISQPTISEHIKNLEEELECSLFDRLGRSIMPTREAKRIYPKAVKLIEDLEAIKETIRTGLTDIKGSLKIGASTIPGNYMLPFLAAKFKKKHPDISFEIIIADTRKTTDSILQHEILLGIVGASMEPRSLSYEAVFCDELVFAGTPDLLDSNAGTWDIYSLPFLIREEGSGTRKTMEDWLEKMEINARKLNVVAILGSTDAVKQALKAGLGTSIISRRAIEEELDNGSLIQKKIGPEMKRSFYLAHHKKRSLPAHYQAFCDFLKQTENE</sequence>
<dbReference type="Gene3D" id="3.40.190.290">
    <property type="match status" value="1"/>
</dbReference>
<dbReference type="GO" id="GO:0003700">
    <property type="term" value="F:DNA-binding transcription factor activity"/>
    <property type="evidence" value="ECO:0007669"/>
    <property type="project" value="InterPro"/>
</dbReference>
<proteinExistence type="inferred from homology"/>
<evidence type="ECO:0000313" key="6">
    <source>
        <dbReference type="EMBL" id="MBC8318204.1"/>
    </source>
</evidence>
<keyword evidence="4" id="KW-0804">Transcription</keyword>
<dbReference type="FunFam" id="1.10.10.10:FF:000001">
    <property type="entry name" value="LysR family transcriptional regulator"/>
    <property type="match status" value="1"/>
</dbReference>
<dbReference type="InterPro" id="IPR036390">
    <property type="entry name" value="WH_DNA-bd_sf"/>
</dbReference>
<evidence type="ECO:0000256" key="3">
    <source>
        <dbReference type="ARBA" id="ARBA00023125"/>
    </source>
</evidence>
<accession>A0A8J6NGE8</accession>
<dbReference type="GO" id="GO:0000976">
    <property type="term" value="F:transcription cis-regulatory region binding"/>
    <property type="evidence" value="ECO:0007669"/>
    <property type="project" value="TreeGrafter"/>
</dbReference>
<name>A0A8J6NGE8_9BACT</name>
<dbReference type="PANTHER" id="PTHR30126">
    <property type="entry name" value="HTH-TYPE TRANSCRIPTIONAL REGULATOR"/>
    <property type="match status" value="1"/>
</dbReference>
<gene>
    <name evidence="6" type="ORF">H8E41_09880</name>
</gene>
<dbReference type="AlphaFoldDB" id="A0A8J6NGE8"/>
<dbReference type="PROSITE" id="PS50931">
    <property type="entry name" value="HTH_LYSR"/>
    <property type="match status" value="1"/>
</dbReference>
<dbReference type="NCBIfam" id="NF040786">
    <property type="entry name" value="LysR_Sec_metab"/>
    <property type="match status" value="1"/>
</dbReference>
<keyword evidence="2" id="KW-0805">Transcription regulation</keyword>
<keyword evidence="3" id="KW-0238">DNA-binding</keyword>
<feature type="domain" description="HTH lysR-type" evidence="5">
    <location>
        <begin position="1"/>
        <end position="58"/>
    </location>
</feature>
<dbReference type="PRINTS" id="PR00039">
    <property type="entry name" value="HTHLYSR"/>
</dbReference>
<dbReference type="InterPro" id="IPR000847">
    <property type="entry name" value="LysR_HTH_N"/>
</dbReference>
<dbReference type="InterPro" id="IPR005119">
    <property type="entry name" value="LysR_subst-bd"/>
</dbReference>
<dbReference type="Gene3D" id="1.10.10.10">
    <property type="entry name" value="Winged helix-like DNA-binding domain superfamily/Winged helix DNA-binding domain"/>
    <property type="match status" value="1"/>
</dbReference>
<dbReference type="PANTHER" id="PTHR30126:SF64">
    <property type="entry name" value="HTH-TYPE TRANSCRIPTIONAL REGULATOR CITR"/>
    <property type="match status" value="1"/>
</dbReference>
<dbReference type="SUPFAM" id="SSF46785">
    <property type="entry name" value="Winged helix' DNA-binding domain"/>
    <property type="match status" value="1"/>
</dbReference>
<evidence type="ECO:0000256" key="4">
    <source>
        <dbReference type="ARBA" id="ARBA00023163"/>
    </source>
</evidence>
<comment type="similarity">
    <text evidence="1">Belongs to the LysR transcriptional regulatory family.</text>
</comment>
<protein>
    <submittedName>
        <fullName evidence="6">LysR family transcriptional regulator</fullName>
    </submittedName>
</protein>
<reference evidence="6 7" key="1">
    <citation type="submission" date="2020-08" db="EMBL/GenBank/DDBJ databases">
        <title>Bridging the membrane lipid divide: bacteria of the FCB group superphylum have the potential to synthesize archaeal ether lipids.</title>
        <authorList>
            <person name="Villanueva L."/>
            <person name="Von Meijenfeldt F.A.B."/>
            <person name="Westbye A.B."/>
            <person name="Yadav S."/>
            <person name="Hopmans E.C."/>
            <person name="Dutilh B.E."/>
            <person name="Sinninghe Damste J.S."/>
        </authorList>
    </citation>
    <scope>NUCLEOTIDE SEQUENCE [LARGE SCALE GENOMIC DNA]</scope>
    <source>
        <strain evidence="6">NIOZ-UU47</strain>
    </source>
</reference>
<evidence type="ECO:0000256" key="2">
    <source>
        <dbReference type="ARBA" id="ARBA00023015"/>
    </source>
</evidence>
<dbReference type="Pfam" id="PF03466">
    <property type="entry name" value="LysR_substrate"/>
    <property type="match status" value="1"/>
</dbReference>
<dbReference type="EMBL" id="JACNJZ010000138">
    <property type="protein sequence ID" value="MBC8318204.1"/>
    <property type="molecule type" value="Genomic_DNA"/>
</dbReference>
<dbReference type="SUPFAM" id="SSF53850">
    <property type="entry name" value="Periplasmic binding protein-like II"/>
    <property type="match status" value="1"/>
</dbReference>
<comment type="caution">
    <text evidence="6">The sequence shown here is derived from an EMBL/GenBank/DDBJ whole genome shotgun (WGS) entry which is preliminary data.</text>
</comment>
<evidence type="ECO:0000256" key="1">
    <source>
        <dbReference type="ARBA" id="ARBA00009437"/>
    </source>
</evidence>
<organism evidence="6 7">
    <name type="scientific">Candidatus Desulfobia pelagia</name>
    <dbReference type="NCBI Taxonomy" id="2841692"/>
    <lineage>
        <taxon>Bacteria</taxon>
        <taxon>Pseudomonadati</taxon>
        <taxon>Thermodesulfobacteriota</taxon>
        <taxon>Desulfobulbia</taxon>
        <taxon>Desulfobulbales</taxon>
        <taxon>Desulfobulbaceae</taxon>
        <taxon>Candidatus Desulfobia</taxon>
    </lineage>
</organism>
<evidence type="ECO:0000313" key="7">
    <source>
        <dbReference type="Proteomes" id="UP000614424"/>
    </source>
</evidence>
<evidence type="ECO:0000259" key="5">
    <source>
        <dbReference type="PROSITE" id="PS50931"/>
    </source>
</evidence>